<protein>
    <submittedName>
        <fullName evidence="1">Uncharacterized protein</fullName>
    </submittedName>
</protein>
<evidence type="ECO:0000313" key="2">
    <source>
        <dbReference type="Proteomes" id="UP000516645"/>
    </source>
</evidence>
<name>A0A7L7SHZ3_9CAUD</name>
<reference evidence="1 2" key="1">
    <citation type="submission" date="2020-07" db="EMBL/GenBank/DDBJ databases">
        <authorList>
            <person name="Bortz R.L."/>
            <person name="Bai C."/>
            <person name="Brody A."/>
            <person name="Douse D."/>
            <person name="Feder N.M."/>
            <person name="Fischer E."/>
            <person name="Kim I."/>
            <person name="Kornbau S."/>
            <person name="Malek C.E."/>
            <person name="Menendez J.A."/>
            <person name="Moore R.J."/>
            <person name="Pinkovsky V.I."/>
            <person name="Raghavan D."/>
            <person name="Reznik A.S."/>
            <person name="Sciarra A.R."/>
            <person name="Starinsky S.F."/>
            <person name="Vaughan O."/>
            <person name="Walker S.E."/>
            <person name="Wiemann J."/>
            <person name="Butela K.A."/>
            <person name="Garlena R.A."/>
            <person name="Russell D.A."/>
            <person name="Pope W.H."/>
            <person name="Jacobs-Sera D."/>
            <person name="Hatfull G.F."/>
        </authorList>
    </citation>
    <scope>NUCLEOTIDE SEQUENCE [LARGE SCALE GENOMIC DNA]</scope>
</reference>
<keyword evidence="2" id="KW-1185">Reference proteome</keyword>
<gene>
    <name evidence="1" type="primary">55</name>
    <name evidence="1" type="ORF">SEA_CLOWN_55</name>
</gene>
<accession>A0A7L7SHZ3</accession>
<dbReference type="Proteomes" id="UP000516645">
    <property type="component" value="Segment"/>
</dbReference>
<dbReference type="KEGG" id="vg:65128385"/>
<dbReference type="RefSeq" id="YP_010110095.1">
    <property type="nucleotide sequence ID" value="NC_055867.1"/>
</dbReference>
<dbReference type="GeneID" id="65128385"/>
<organism evidence="1 2">
    <name type="scientific">Gordonia phage Clown</name>
    <dbReference type="NCBI Taxonomy" id="2759393"/>
    <lineage>
        <taxon>Viruses</taxon>
        <taxon>Duplodnaviria</taxon>
        <taxon>Heunggongvirae</taxon>
        <taxon>Uroviricota</taxon>
        <taxon>Caudoviricetes</taxon>
        <taxon>Stackebrandtviridae</taxon>
        <taxon>Frickvirinae</taxon>
        <taxon>Clownvirus</taxon>
        <taxon>Clownvirus clown</taxon>
    </lineage>
</organism>
<dbReference type="EMBL" id="MT771343">
    <property type="protein sequence ID" value="QOC56053.1"/>
    <property type="molecule type" value="Genomic_DNA"/>
</dbReference>
<evidence type="ECO:0000313" key="1">
    <source>
        <dbReference type="EMBL" id="QOC56053.1"/>
    </source>
</evidence>
<proteinExistence type="predicted"/>
<sequence length="158" mass="16339">MHDHSSAAARVAGSVFDRAGWLLERSEGHCRAPVTSVSSSVAESVAETTTSTSTATSTPSAVAASIDEVLAAAGASCTADGKDQNCTMNGVNFTVTPGWESSAAMRGRACDEGFINTSYQVLRGGDWFIAADYDEDYPKLAAALEGQGVSAETVDYCP</sequence>